<gene>
    <name evidence="6" type="ORF">N0V93_000439</name>
</gene>
<dbReference type="AlphaFoldDB" id="A0A9W8Z280"/>
<dbReference type="Gene3D" id="1.10.1280.10">
    <property type="entry name" value="Di-copper center containing domain from catechol oxidase"/>
    <property type="match status" value="1"/>
</dbReference>
<comment type="caution">
    <text evidence="6">The sequence shown here is derived from an EMBL/GenBank/DDBJ whole genome shotgun (WGS) entry which is preliminary data.</text>
</comment>
<dbReference type="PANTHER" id="PTHR11474">
    <property type="entry name" value="TYROSINASE FAMILY MEMBER"/>
    <property type="match status" value="1"/>
</dbReference>
<proteinExistence type="predicted"/>
<dbReference type="PRINTS" id="PR00092">
    <property type="entry name" value="TYROSINASE"/>
</dbReference>
<dbReference type="InterPro" id="IPR002227">
    <property type="entry name" value="Tyrosinase_Cu-bd"/>
</dbReference>
<feature type="chain" id="PRO_5040762897" description="Tyrosinase copper-binding domain-containing protein" evidence="3">
    <location>
        <begin position="23"/>
        <end position="398"/>
    </location>
</feature>
<evidence type="ECO:0000256" key="1">
    <source>
        <dbReference type="ARBA" id="ARBA00022723"/>
    </source>
</evidence>
<dbReference type="Pfam" id="PF00264">
    <property type="entry name" value="Tyrosinase"/>
    <property type="match status" value="1"/>
</dbReference>
<evidence type="ECO:0000259" key="5">
    <source>
        <dbReference type="PROSITE" id="PS00498"/>
    </source>
</evidence>
<evidence type="ECO:0000313" key="6">
    <source>
        <dbReference type="EMBL" id="KAJ4396220.1"/>
    </source>
</evidence>
<feature type="domain" description="Tyrosinase copper-binding" evidence="5">
    <location>
        <begin position="321"/>
        <end position="332"/>
    </location>
</feature>
<evidence type="ECO:0000256" key="3">
    <source>
        <dbReference type="SAM" id="SignalP"/>
    </source>
</evidence>
<dbReference type="GO" id="GO:0046872">
    <property type="term" value="F:metal ion binding"/>
    <property type="evidence" value="ECO:0007669"/>
    <property type="project" value="UniProtKB-KW"/>
</dbReference>
<organism evidence="6 7">
    <name type="scientific">Gnomoniopsis smithogilvyi</name>
    <dbReference type="NCBI Taxonomy" id="1191159"/>
    <lineage>
        <taxon>Eukaryota</taxon>
        <taxon>Fungi</taxon>
        <taxon>Dikarya</taxon>
        <taxon>Ascomycota</taxon>
        <taxon>Pezizomycotina</taxon>
        <taxon>Sordariomycetes</taxon>
        <taxon>Sordariomycetidae</taxon>
        <taxon>Diaporthales</taxon>
        <taxon>Gnomoniaceae</taxon>
        <taxon>Gnomoniopsis</taxon>
    </lineage>
</organism>
<reference evidence="6" key="1">
    <citation type="submission" date="2022-10" db="EMBL/GenBank/DDBJ databases">
        <title>Tapping the CABI collections for fungal endophytes: first genome assemblies for Collariella, Neodidymelliopsis, Ascochyta clinopodiicola, Didymella pomorum, Didymosphaeria variabile, Neocosmospora piperis and Neocucurbitaria cava.</title>
        <authorList>
            <person name="Hill R."/>
        </authorList>
    </citation>
    <scope>NUCLEOTIDE SEQUENCE</scope>
    <source>
        <strain evidence="6">IMI 355082</strain>
    </source>
</reference>
<dbReference type="EMBL" id="JAPEVB010000001">
    <property type="protein sequence ID" value="KAJ4396220.1"/>
    <property type="molecule type" value="Genomic_DNA"/>
</dbReference>
<name>A0A9W8Z280_9PEZI</name>
<accession>A0A9W8Z280</accession>
<feature type="signal peptide" evidence="3">
    <location>
        <begin position="1"/>
        <end position="22"/>
    </location>
</feature>
<keyword evidence="2" id="KW-0186">Copper</keyword>
<keyword evidence="7" id="KW-1185">Reference proteome</keyword>
<keyword evidence="3" id="KW-0732">Signal</keyword>
<dbReference type="InterPro" id="IPR008922">
    <property type="entry name" value="Di-copper_centre_dom_sf"/>
</dbReference>
<protein>
    <recommendedName>
        <fullName evidence="4 5">Tyrosinase copper-binding domain-containing protein</fullName>
    </recommendedName>
</protein>
<feature type="domain" description="Tyrosinase copper-binding" evidence="4">
    <location>
        <begin position="173"/>
        <end position="190"/>
    </location>
</feature>
<dbReference type="Proteomes" id="UP001140453">
    <property type="component" value="Unassembled WGS sequence"/>
</dbReference>
<dbReference type="GO" id="GO:0016491">
    <property type="term" value="F:oxidoreductase activity"/>
    <property type="evidence" value="ECO:0007669"/>
    <property type="project" value="InterPro"/>
</dbReference>
<dbReference type="PANTHER" id="PTHR11474:SF126">
    <property type="entry name" value="TYROSINASE-LIKE PROTEIN TYR-1-RELATED"/>
    <property type="match status" value="1"/>
</dbReference>
<dbReference type="PROSITE" id="PS00498">
    <property type="entry name" value="TYROSINASE_2"/>
    <property type="match status" value="1"/>
</dbReference>
<dbReference type="OrthoDB" id="6132182at2759"/>
<evidence type="ECO:0000313" key="7">
    <source>
        <dbReference type="Proteomes" id="UP001140453"/>
    </source>
</evidence>
<evidence type="ECO:0000256" key="2">
    <source>
        <dbReference type="ARBA" id="ARBA00023008"/>
    </source>
</evidence>
<dbReference type="InterPro" id="IPR050316">
    <property type="entry name" value="Tyrosinase/Hemocyanin"/>
</dbReference>
<sequence length="398" mass="43347">MWSSNLLLFAAVFFVEQAAVEALPLTGTDLIDIGKVVDAARYNVSNNLQTGIPSPMPLQAFGNFRTLPLEDVIQDPTLINSTTVPDNVSSSGSSIEESKLAEPELEDLSAVASCTSPQTRIEWRSYSSSQRQAFVNAIACLMNLPSAGSGFSPSTSRYEDFVRTHQKMTPKVHGNGIFILWHRYFVYTFEQALRTQCGFSQPFPWWDETKDSGKFHLSPLFTNQYFGSLPGPTQGSGTCIVDGQFANLTCHIGPGTSYVAHCLSRAVDESLTSESSTAYVNYCAGLSTTGSFGSCVETGPHAYGHNGIGSVMADVYSSPSDPIFFMHHLFIDHELWSWQQKNTAYTQAVTNACADSSSPCTNPVTLTTLLDMNGLRANANVGDILNTKGGVLCYKYDY</sequence>
<dbReference type="SUPFAM" id="SSF48056">
    <property type="entry name" value="Di-copper centre-containing domain"/>
    <property type="match status" value="1"/>
</dbReference>
<keyword evidence="1" id="KW-0479">Metal-binding</keyword>
<dbReference type="PROSITE" id="PS00497">
    <property type="entry name" value="TYROSINASE_1"/>
    <property type="match status" value="1"/>
</dbReference>
<evidence type="ECO:0000259" key="4">
    <source>
        <dbReference type="PROSITE" id="PS00497"/>
    </source>
</evidence>